<dbReference type="Gene3D" id="3.90.1150.10">
    <property type="entry name" value="Aspartate Aminotransferase, domain 1"/>
    <property type="match status" value="1"/>
</dbReference>
<evidence type="ECO:0000256" key="1">
    <source>
        <dbReference type="RuleBase" id="RU000481"/>
    </source>
</evidence>
<dbReference type="Pfam" id="PF00155">
    <property type="entry name" value="Aminotran_1_2"/>
    <property type="match status" value="1"/>
</dbReference>
<dbReference type="GO" id="GO:0030170">
    <property type="term" value="F:pyridoxal phosphate binding"/>
    <property type="evidence" value="ECO:0007669"/>
    <property type="project" value="InterPro"/>
</dbReference>
<dbReference type="PANTHER" id="PTHR42691:SF1">
    <property type="entry name" value="ASPARTATE AMINOTRANSFERASE YHDR-RELATED"/>
    <property type="match status" value="1"/>
</dbReference>
<sequence length="204" mass="22377">LAALAAMLVHKNEGRASKIVLIEDEPYRELTYGAQVPYLMALYPHTVVCYSFSKALSLAGERIGYIAVSPQCENAEALFAAVCGAGRAQGYVCAPSLFQRVTAKCLGQSGDIAAYRENRDLLYNALVQDGFTCIPPEGAFYLFMKSPEPDAKAFCERARKYELLLVPSDSFGVEGYVRISYCVAKETIQNSLPAFQKLAKEYGL</sequence>
<name>A0A9D2DVT8_9FIRM</name>
<evidence type="ECO:0000313" key="3">
    <source>
        <dbReference type="EMBL" id="HIZ23928.1"/>
    </source>
</evidence>
<organism evidence="3 4">
    <name type="scientific">Candidatus Gallimonas intestinigallinarum</name>
    <dbReference type="NCBI Taxonomy" id="2838604"/>
    <lineage>
        <taxon>Bacteria</taxon>
        <taxon>Bacillati</taxon>
        <taxon>Bacillota</taxon>
        <taxon>Clostridia</taxon>
        <taxon>Candidatus Gallimonas</taxon>
    </lineage>
</organism>
<dbReference type="InterPro" id="IPR015424">
    <property type="entry name" value="PyrdxlP-dep_Trfase"/>
</dbReference>
<accession>A0A9D2DVT8</accession>
<dbReference type="InterPro" id="IPR015421">
    <property type="entry name" value="PyrdxlP-dep_Trfase_major"/>
</dbReference>
<reference evidence="3" key="1">
    <citation type="journal article" date="2021" name="PeerJ">
        <title>Extensive microbial diversity within the chicken gut microbiome revealed by metagenomics and culture.</title>
        <authorList>
            <person name="Gilroy R."/>
            <person name="Ravi A."/>
            <person name="Getino M."/>
            <person name="Pursley I."/>
            <person name="Horton D.L."/>
            <person name="Alikhan N.F."/>
            <person name="Baker D."/>
            <person name="Gharbi K."/>
            <person name="Hall N."/>
            <person name="Watson M."/>
            <person name="Adriaenssens E.M."/>
            <person name="Foster-Nyarko E."/>
            <person name="Jarju S."/>
            <person name="Secka A."/>
            <person name="Antonio M."/>
            <person name="Oren A."/>
            <person name="Chaudhuri R.R."/>
            <person name="La Ragione R."/>
            <person name="Hildebrand F."/>
            <person name="Pallen M.J."/>
        </authorList>
    </citation>
    <scope>NUCLEOTIDE SEQUENCE</scope>
    <source>
        <strain evidence="3">CHK33-5263</strain>
    </source>
</reference>
<dbReference type="InterPro" id="IPR004839">
    <property type="entry name" value="Aminotransferase_I/II_large"/>
</dbReference>
<dbReference type="PANTHER" id="PTHR42691">
    <property type="entry name" value="ASPARTATE AMINOTRANSFERASE YHDR-RELATED"/>
    <property type="match status" value="1"/>
</dbReference>
<protein>
    <recommendedName>
        <fullName evidence="1">Aminotransferase</fullName>
        <ecNumber evidence="1">2.6.1.-</ecNumber>
    </recommendedName>
</protein>
<dbReference type="SUPFAM" id="SSF53383">
    <property type="entry name" value="PLP-dependent transferases"/>
    <property type="match status" value="1"/>
</dbReference>
<feature type="domain" description="Aminotransferase class I/classII large" evidence="2">
    <location>
        <begin position="16"/>
        <end position="190"/>
    </location>
</feature>
<dbReference type="CDD" id="cd00609">
    <property type="entry name" value="AAT_like"/>
    <property type="match status" value="1"/>
</dbReference>
<keyword evidence="1 3" id="KW-0032">Aminotransferase</keyword>
<evidence type="ECO:0000259" key="2">
    <source>
        <dbReference type="Pfam" id="PF00155"/>
    </source>
</evidence>
<proteinExistence type="inferred from homology"/>
<comment type="caution">
    <text evidence="3">The sequence shown here is derived from an EMBL/GenBank/DDBJ whole genome shotgun (WGS) entry which is preliminary data.</text>
</comment>
<dbReference type="GO" id="GO:0008483">
    <property type="term" value="F:transaminase activity"/>
    <property type="evidence" value="ECO:0007669"/>
    <property type="project" value="UniProtKB-KW"/>
</dbReference>
<dbReference type="Proteomes" id="UP000824044">
    <property type="component" value="Unassembled WGS sequence"/>
</dbReference>
<dbReference type="PROSITE" id="PS00105">
    <property type="entry name" value="AA_TRANSFER_CLASS_1"/>
    <property type="match status" value="1"/>
</dbReference>
<dbReference type="Gene3D" id="3.40.640.10">
    <property type="entry name" value="Type I PLP-dependent aspartate aminotransferase-like (Major domain)"/>
    <property type="match status" value="1"/>
</dbReference>
<dbReference type="InterPro" id="IPR004838">
    <property type="entry name" value="NHTrfase_class1_PyrdxlP-BS"/>
</dbReference>
<dbReference type="AlphaFoldDB" id="A0A9D2DVT8"/>
<dbReference type="EC" id="2.6.1.-" evidence="1"/>
<dbReference type="InterPro" id="IPR015422">
    <property type="entry name" value="PyrdxlP-dep_Trfase_small"/>
</dbReference>
<gene>
    <name evidence="3" type="ORF">H9812_00410</name>
</gene>
<reference evidence="3" key="2">
    <citation type="submission" date="2021-04" db="EMBL/GenBank/DDBJ databases">
        <authorList>
            <person name="Gilroy R."/>
        </authorList>
    </citation>
    <scope>NUCLEOTIDE SEQUENCE</scope>
    <source>
        <strain evidence="3">CHK33-5263</strain>
    </source>
</reference>
<dbReference type="EMBL" id="DXBS01000007">
    <property type="protein sequence ID" value="HIZ23928.1"/>
    <property type="molecule type" value="Genomic_DNA"/>
</dbReference>
<keyword evidence="1" id="KW-0808">Transferase</keyword>
<comment type="similarity">
    <text evidence="1">Belongs to the class-I pyridoxal-phosphate-dependent aminotransferase family.</text>
</comment>
<evidence type="ECO:0000313" key="4">
    <source>
        <dbReference type="Proteomes" id="UP000824044"/>
    </source>
</evidence>
<feature type="non-terminal residue" evidence="3">
    <location>
        <position position="1"/>
    </location>
</feature>
<comment type="cofactor">
    <cofactor evidence="1">
        <name>pyridoxal 5'-phosphate</name>
        <dbReference type="ChEBI" id="CHEBI:597326"/>
    </cofactor>
</comment>